<feature type="domain" description="YCII-related" evidence="2">
    <location>
        <begin position="1"/>
        <end position="94"/>
    </location>
</feature>
<dbReference type="OrthoDB" id="668782at2"/>
<evidence type="ECO:0000256" key="1">
    <source>
        <dbReference type="ARBA" id="ARBA00007689"/>
    </source>
</evidence>
<accession>A0A839RPI0</accession>
<evidence type="ECO:0000259" key="2">
    <source>
        <dbReference type="Pfam" id="PF03795"/>
    </source>
</evidence>
<keyword evidence="4" id="KW-1185">Reference proteome</keyword>
<dbReference type="InterPro" id="IPR005545">
    <property type="entry name" value="YCII"/>
</dbReference>
<dbReference type="EMBL" id="JACHWS010000002">
    <property type="protein sequence ID" value="MBB3038297.1"/>
    <property type="molecule type" value="Genomic_DNA"/>
</dbReference>
<gene>
    <name evidence="3" type="ORF">FHU29_002746</name>
</gene>
<protein>
    <recommendedName>
        <fullName evidence="2">YCII-related domain-containing protein</fullName>
    </recommendedName>
</protein>
<evidence type="ECO:0000313" key="4">
    <source>
        <dbReference type="Proteomes" id="UP000567922"/>
    </source>
</evidence>
<evidence type="ECO:0000313" key="3">
    <source>
        <dbReference type="EMBL" id="MBB3038297.1"/>
    </source>
</evidence>
<dbReference type="PANTHER" id="PTHR35174">
    <property type="entry name" value="BLL7171 PROTEIN-RELATED"/>
    <property type="match status" value="1"/>
</dbReference>
<reference evidence="3 4" key="1">
    <citation type="submission" date="2020-08" db="EMBL/GenBank/DDBJ databases">
        <title>Sequencing the genomes of 1000 actinobacteria strains.</title>
        <authorList>
            <person name="Klenk H.-P."/>
        </authorList>
    </citation>
    <scope>NUCLEOTIDE SEQUENCE [LARGE SCALE GENOMIC DNA]</scope>
    <source>
        <strain evidence="3 4">DSM 45258</strain>
    </source>
</reference>
<dbReference type="Pfam" id="PF03795">
    <property type="entry name" value="YCII"/>
    <property type="match status" value="1"/>
</dbReference>
<dbReference type="RefSeq" id="WP_064438613.1">
    <property type="nucleotide sequence ID" value="NZ_BDDI01000001.1"/>
</dbReference>
<dbReference type="Proteomes" id="UP000567922">
    <property type="component" value="Unassembled WGS sequence"/>
</dbReference>
<organism evidence="3 4">
    <name type="scientific">Hoyosella altamirensis</name>
    <dbReference type="NCBI Taxonomy" id="616997"/>
    <lineage>
        <taxon>Bacteria</taxon>
        <taxon>Bacillati</taxon>
        <taxon>Actinomycetota</taxon>
        <taxon>Actinomycetes</taxon>
        <taxon>Mycobacteriales</taxon>
        <taxon>Hoyosellaceae</taxon>
        <taxon>Hoyosella</taxon>
    </lineage>
</organism>
<dbReference type="SUPFAM" id="SSF54909">
    <property type="entry name" value="Dimeric alpha+beta barrel"/>
    <property type="match status" value="1"/>
</dbReference>
<sequence length="120" mass="13378">MRYLITVNHEGELPTDVPNELFEAMGAFVSKLAEDGILIDASGLAPIEKATRVELRGGDIKIVDGPFAETKEWLGGYFILQVRSEAEAIEYARQSVELHQKHVPGMNVAHDVRQIMDEED</sequence>
<dbReference type="AlphaFoldDB" id="A0A839RPI0"/>
<dbReference type="InterPro" id="IPR011008">
    <property type="entry name" value="Dimeric_a/b-barrel"/>
</dbReference>
<name>A0A839RPI0_9ACTN</name>
<comment type="similarity">
    <text evidence="1">Belongs to the YciI family.</text>
</comment>
<dbReference type="Gene3D" id="3.30.70.1060">
    <property type="entry name" value="Dimeric alpha+beta barrel"/>
    <property type="match status" value="1"/>
</dbReference>
<proteinExistence type="inferred from homology"/>
<comment type="caution">
    <text evidence="3">The sequence shown here is derived from an EMBL/GenBank/DDBJ whole genome shotgun (WGS) entry which is preliminary data.</text>
</comment>